<proteinExistence type="predicted"/>
<gene>
    <name evidence="1" type="ORF">DW204_09915</name>
</gene>
<evidence type="ECO:0000313" key="1">
    <source>
        <dbReference type="EMBL" id="RHH43154.1"/>
    </source>
</evidence>
<dbReference type="AlphaFoldDB" id="A0A414WWR3"/>
<protein>
    <submittedName>
        <fullName evidence="1">Uncharacterized protein</fullName>
    </submittedName>
</protein>
<evidence type="ECO:0000313" key="2">
    <source>
        <dbReference type="Proteomes" id="UP000284998"/>
    </source>
</evidence>
<comment type="caution">
    <text evidence="1">The sequence shown here is derived from an EMBL/GenBank/DDBJ whole genome shotgun (WGS) entry which is preliminary data.</text>
</comment>
<accession>A0A414WWR3</accession>
<dbReference type="Proteomes" id="UP000284998">
    <property type="component" value="Unassembled WGS sequence"/>
</dbReference>
<reference evidence="1 2" key="1">
    <citation type="submission" date="2018-08" db="EMBL/GenBank/DDBJ databases">
        <title>A genome reference for cultivated species of the human gut microbiota.</title>
        <authorList>
            <person name="Zou Y."/>
            <person name="Xue W."/>
            <person name="Luo G."/>
        </authorList>
    </citation>
    <scope>NUCLEOTIDE SEQUENCE [LARGE SCALE GENOMIC DNA]</scope>
    <source>
        <strain evidence="1 2">AM17-44</strain>
    </source>
</reference>
<name>A0A414WWR3_9BACT</name>
<dbReference type="EMBL" id="QRJS01000024">
    <property type="protein sequence ID" value="RHH43154.1"/>
    <property type="molecule type" value="Genomic_DNA"/>
</dbReference>
<sequence>MAEAKKVTAANIKKLWYGETSEITADLTGQALHTLLQGEALKEIKNIHQDTWTLEEGEASRTNYKNQLTGQTYRSEKEMGDVTVNFTIGEYDYPTKKDLMGGDVINTDKGWKRARGKVNIEKLLVALTDDDQYCVIPRADIGAREATTDKAVGIPVSAVEVEPQNAEVAPEYWFDSSEVTAGA</sequence>
<organism evidence="1 2">
    <name type="scientific">Phocaeicola plebeius</name>
    <dbReference type="NCBI Taxonomy" id="310297"/>
    <lineage>
        <taxon>Bacteria</taxon>
        <taxon>Pseudomonadati</taxon>
        <taxon>Bacteroidota</taxon>
        <taxon>Bacteroidia</taxon>
        <taxon>Bacteroidales</taxon>
        <taxon>Bacteroidaceae</taxon>
        <taxon>Phocaeicola</taxon>
    </lineage>
</organism>
<dbReference type="RefSeq" id="WP_118243895.1">
    <property type="nucleotide sequence ID" value="NZ_QRJS01000024.1"/>
</dbReference>